<sequence length="87" mass="10255">MGVWGSYTRMDRDKEKREKVMGRHYVYQENSRALEVLRAEREMSELRTEHKLMRKALEEIAGYEGNEHAKWVLQVLFGVEVKANGAK</sequence>
<reference evidence="1" key="1">
    <citation type="submission" date="2022-03" db="EMBL/GenBank/DDBJ databases">
        <authorList>
            <person name="Subramanyam B."/>
            <person name="Soundarya J."/>
            <person name="Selvaraj A."/>
            <person name="Tamilzhalagan S."/>
            <person name="Soliyappan S."/>
            <person name="Selvakumar V."/>
            <person name="Ranganathan U.K."/>
        </authorList>
    </citation>
    <scope>NUCLEOTIDE SEQUENCE</scope>
</reference>
<name>A0A976N073_9CAUD</name>
<organism evidence="1 2">
    <name type="scientific">Bacillus phage Chedec 11</name>
    <dbReference type="NCBI Taxonomy" id="2932672"/>
    <lineage>
        <taxon>Viruses</taxon>
        <taxon>Duplodnaviria</taxon>
        <taxon>Heunggongvirae</taxon>
        <taxon>Uroviricota</taxon>
        <taxon>Caudoviricetes</taxon>
        <taxon>Salasmaviridae</taxon>
        <taxon>Picovirinae</taxon>
        <taxon>Bahkauvirus</taxon>
        <taxon>Bahkauvirus chedec</taxon>
    </lineage>
</organism>
<keyword evidence="2" id="KW-1185">Reference proteome</keyword>
<dbReference type="EMBL" id="ON042750">
    <property type="protein sequence ID" value="UOX39808.1"/>
    <property type="molecule type" value="Genomic_DNA"/>
</dbReference>
<evidence type="ECO:0000313" key="1">
    <source>
        <dbReference type="EMBL" id="UOX39808.1"/>
    </source>
</evidence>
<evidence type="ECO:0000313" key="2">
    <source>
        <dbReference type="Proteomes" id="UP001063213"/>
    </source>
</evidence>
<dbReference type="Proteomes" id="UP001063213">
    <property type="component" value="Segment"/>
</dbReference>
<accession>A0A976N073</accession>
<protein>
    <submittedName>
        <fullName evidence="1">Uncharacterized protein</fullName>
    </submittedName>
</protein>
<proteinExistence type="predicted"/>